<evidence type="ECO:0000313" key="1">
    <source>
        <dbReference type="EMBL" id="RGP36469.1"/>
    </source>
</evidence>
<dbReference type="Pfam" id="PF01042">
    <property type="entry name" value="Ribonuc_L-PSP"/>
    <property type="match status" value="1"/>
</dbReference>
<gene>
    <name evidence="1" type="ORF">D1012_14870</name>
</gene>
<reference evidence="1 2" key="1">
    <citation type="submission" date="2018-08" db="EMBL/GenBank/DDBJ databases">
        <title>Flavobacterium tibetense sp. nov., isolated from a wetland YonghuCo on Tibetan Plateau.</title>
        <authorList>
            <person name="Phurbu D."/>
            <person name="Lu H."/>
            <person name="Xing P."/>
        </authorList>
    </citation>
    <scope>NUCLEOTIDE SEQUENCE [LARGE SCALE GENOMIC DNA]</scope>
    <source>
        <strain evidence="1 2">DJC</strain>
    </source>
</reference>
<dbReference type="CDD" id="cd00448">
    <property type="entry name" value="YjgF_YER057c_UK114_family"/>
    <property type="match status" value="1"/>
</dbReference>
<dbReference type="OrthoDB" id="9803101at2"/>
<dbReference type="SUPFAM" id="SSF55298">
    <property type="entry name" value="YjgF-like"/>
    <property type="match status" value="1"/>
</dbReference>
<sequence>MTAQILHPEGWKPARGYANGMAAQGRMVLTGGLIGWNADCEFETDDFVGQVEQTLRNIVAVLAEAGARPEHLVRLTWYVTSKAEYLSDPKGLGRVYKEIIGRHYPAMAVVQVVALIEDRAKVEIEATAVIPD</sequence>
<dbReference type="Gene3D" id="3.30.1330.40">
    <property type="entry name" value="RutC-like"/>
    <property type="match status" value="1"/>
</dbReference>
<dbReference type="EMBL" id="QWEY01000008">
    <property type="protein sequence ID" value="RGP36469.1"/>
    <property type="molecule type" value="Genomic_DNA"/>
</dbReference>
<name>A0A411Z076_9RHOB</name>
<keyword evidence="2" id="KW-1185">Reference proteome</keyword>
<evidence type="ECO:0000313" key="2">
    <source>
        <dbReference type="Proteomes" id="UP000284547"/>
    </source>
</evidence>
<dbReference type="InterPro" id="IPR035959">
    <property type="entry name" value="RutC-like_sf"/>
</dbReference>
<comment type="caution">
    <text evidence="1">The sequence shown here is derived from an EMBL/GenBank/DDBJ whole genome shotgun (WGS) entry which is preliminary data.</text>
</comment>
<accession>A0A411Z076</accession>
<dbReference type="Proteomes" id="UP000284547">
    <property type="component" value="Unassembled WGS sequence"/>
</dbReference>
<dbReference type="AlphaFoldDB" id="A0A411Z076"/>
<dbReference type="PANTHER" id="PTHR43857">
    <property type="entry name" value="BLR7761 PROTEIN"/>
    <property type="match status" value="1"/>
</dbReference>
<dbReference type="RefSeq" id="WP_118153773.1">
    <property type="nucleotide sequence ID" value="NZ_QWEY01000008.1"/>
</dbReference>
<dbReference type="PANTHER" id="PTHR43857:SF1">
    <property type="entry name" value="YJGH FAMILY PROTEIN"/>
    <property type="match status" value="1"/>
</dbReference>
<proteinExistence type="predicted"/>
<dbReference type="InterPro" id="IPR006175">
    <property type="entry name" value="YjgF/YER057c/UK114"/>
</dbReference>
<organism evidence="1 2">
    <name type="scientific">Pseudotabrizicola alkalilacus</name>
    <dbReference type="NCBI Taxonomy" id="2305252"/>
    <lineage>
        <taxon>Bacteria</taxon>
        <taxon>Pseudomonadati</taxon>
        <taxon>Pseudomonadota</taxon>
        <taxon>Alphaproteobacteria</taxon>
        <taxon>Rhodobacterales</taxon>
        <taxon>Paracoccaceae</taxon>
        <taxon>Pseudotabrizicola</taxon>
    </lineage>
</organism>
<protein>
    <submittedName>
        <fullName evidence="1">RidA family protein</fullName>
    </submittedName>
</protein>